<evidence type="ECO:0000259" key="11">
    <source>
        <dbReference type="Pfam" id="PF04547"/>
    </source>
</evidence>
<feature type="transmembrane region" description="Helical" evidence="8">
    <location>
        <begin position="430"/>
        <end position="452"/>
    </location>
</feature>
<dbReference type="GO" id="GO:0005229">
    <property type="term" value="F:intracellularly calcium-gated chloride channel activity"/>
    <property type="evidence" value="ECO:0007669"/>
    <property type="project" value="TreeGrafter"/>
</dbReference>
<feature type="transmembrane region" description="Helical" evidence="8">
    <location>
        <begin position="212"/>
        <end position="239"/>
    </location>
</feature>
<name>A0A3Q4N627_NEOBR</name>
<evidence type="ECO:0000256" key="7">
    <source>
        <dbReference type="ARBA" id="ARBA00023180"/>
    </source>
</evidence>
<keyword evidence="14" id="KW-1185">Reference proteome</keyword>
<evidence type="ECO:0000256" key="4">
    <source>
        <dbReference type="ARBA" id="ARBA00022692"/>
    </source>
</evidence>
<feature type="domain" description="Anoctamin dimerisation" evidence="12">
    <location>
        <begin position="54"/>
        <end position="162"/>
    </location>
</feature>
<evidence type="ECO:0000256" key="3">
    <source>
        <dbReference type="ARBA" id="ARBA00022475"/>
    </source>
</evidence>
<dbReference type="GO" id="GO:0046983">
    <property type="term" value="F:protein dimerization activity"/>
    <property type="evidence" value="ECO:0007669"/>
    <property type="project" value="InterPro"/>
</dbReference>
<organism evidence="13 14">
    <name type="scientific">Neolamprologus brichardi</name>
    <name type="common">Fairy cichlid</name>
    <name type="synonym">Lamprologus brichardi</name>
    <dbReference type="NCBI Taxonomy" id="32507"/>
    <lineage>
        <taxon>Eukaryota</taxon>
        <taxon>Metazoa</taxon>
        <taxon>Chordata</taxon>
        <taxon>Craniata</taxon>
        <taxon>Vertebrata</taxon>
        <taxon>Euteleostomi</taxon>
        <taxon>Actinopterygii</taxon>
        <taxon>Neopterygii</taxon>
        <taxon>Teleostei</taxon>
        <taxon>Neoteleostei</taxon>
        <taxon>Acanthomorphata</taxon>
        <taxon>Ovalentaria</taxon>
        <taxon>Cichlomorphae</taxon>
        <taxon>Cichliformes</taxon>
        <taxon>Cichlidae</taxon>
        <taxon>African cichlids</taxon>
        <taxon>Pseudocrenilabrinae</taxon>
        <taxon>Lamprologini</taxon>
        <taxon>Neolamprologus</taxon>
    </lineage>
</organism>
<feature type="region of interest" description="Disordered" evidence="10">
    <location>
        <begin position="558"/>
        <end position="577"/>
    </location>
</feature>
<reference evidence="13" key="1">
    <citation type="submission" date="2025-08" db="UniProtKB">
        <authorList>
            <consortium name="Ensembl"/>
        </authorList>
    </citation>
    <scope>IDENTIFICATION</scope>
</reference>
<dbReference type="GeneTree" id="ENSGT00940000155840"/>
<feature type="transmembrane region" description="Helical" evidence="8">
    <location>
        <begin position="356"/>
        <end position="376"/>
    </location>
</feature>
<dbReference type="Bgee" id="ENSNBRG00000021153">
    <property type="expression patterns" value="Expressed in camera-type eye"/>
</dbReference>
<feature type="region of interest" description="Disordered" evidence="10">
    <location>
        <begin position="78"/>
        <end position="97"/>
    </location>
</feature>
<evidence type="ECO:0000256" key="1">
    <source>
        <dbReference type="ARBA" id="ARBA00004651"/>
    </source>
</evidence>
<keyword evidence="4 8" id="KW-0812">Transmembrane</keyword>
<reference evidence="13" key="2">
    <citation type="submission" date="2025-09" db="UniProtKB">
        <authorList>
            <consortium name="Ensembl"/>
        </authorList>
    </citation>
    <scope>IDENTIFICATION</scope>
</reference>
<feature type="domain" description="Anoctamin transmembrane" evidence="11">
    <location>
        <begin position="201"/>
        <end position="762"/>
    </location>
</feature>
<evidence type="ECO:0000256" key="2">
    <source>
        <dbReference type="ARBA" id="ARBA00009671"/>
    </source>
</evidence>
<evidence type="ECO:0000313" key="13">
    <source>
        <dbReference type="Ensembl" id="ENSNBRP00000027824.1"/>
    </source>
</evidence>
<accession>A0A3Q4N627</accession>
<feature type="coiled-coil region" evidence="9">
    <location>
        <begin position="321"/>
        <end position="352"/>
    </location>
</feature>
<comment type="subcellular location">
    <subcellularLocation>
        <location evidence="1">Cell membrane</location>
        <topology evidence="1">Multi-pass membrane protein</topology>
    </subcellularLocation>
    <subcellularLocation>
        <location evidence="8">Membrane</location>
        <topology evidence="8">Multi-pass membrane protein</topology>
    </subcellularLocation>
</comment>
<dbReference type="PANTHER" id="PTHR12308:SF20">
    <property type="entry name" value="ANOCTAMIN-2"/>
    <property type="match status" value="1"/>
</dbReference>
<comment type="similarity">
    <text evidence="2 8">Belongs to the anoctamin family.</text>
</comment>
<evidence type="ECO:0000256" key="5">
    <source>
        <dbReference type="ARBA" id="ARBA00022989"/>
    </source>
</evidence>
<evidence type="ECO:0000256" key="8">
    <source>
        <dbReference type="RuleBase" id="RU280814"/>
    </source>
</evidence>
<feature type="transmembrane region" description="Helical" evidence="8">
    <location>
        <begin position="388"/>
        <end position="409"/>
    </location>
</feature>
<evidence type="ECO:0000256" key="6">
    <source>
        <dbReference type="ARBA" id="ARBA00023136"/>
    </source>
</evidence>
<feature type="transmembrane region" description="Helical" evidence="8">
    <location>
        <begin position="472"/>
        <end position="489"/>
    </location>
</feature>
<keyword evidence="5 8" id="KW-1133">Transmembrane helix</keyword>
<sequence>ASFFSTRPVLLGLQCGLNLSLQLQLSKKKKGRQDSLILALSLSESGIELGPGLFFADGKRKVDYVLCYKYKKRRTSKPRLSLSSNGTHAGDAEESKLTEEEKALMREEFEAGLLEAGLQIERDKERSNGIGFIRLHIPWSILSREAELQKIKVAVKKVSSFTQSLLTVINFSVMFLCIFQLLHEEWANYGVMHKYQPVDLIRKYFGEQIGLYFAWLGVYTQLLIPPSVLGIIVFLYGILTVDTNVPSQETCNDSLNITMCPLCDGVCDYWRLSSVCSLARASYLFDNGATVLFAIFMSLWAAWFLEHWKRRQMYLKHTWDLTSLEDEEEELRPEYEEALQEKKAKMKAQSAKKRDYILAIIICIFICLYLTVIRRFLYFNINFLCLQIFITFSAVFGVAVYRICMLSVWSMNPDPEAKASVRMTVTTTGIILNMLVVLVLEEVYGAIAVWLTELELPKTTEEFEERLIFKSFFLKSMNAFAPIFYVAFFKGRFAGRPGDYVYVFGDYRMEECAPPGCLIELCIQLSMIMLGKQLIQNNVFEILVPKLKKMYRTIQEQKGKNRGAEDEDSETEGKRPKQQFDKDFTLEPFEGVSPEYMEMIIQYGFVTLFVASFPLAPAFALLNNVIEIRLDAAKFVTEIQRPDAVRCKDIGTDFTCAHVLSVFLCVNAFVISFTSEFVPRMVYQYIYSANGTMSGYTEHSLSYFDVSNFPSGTAPNTTLITGVSMCRYKDYRDPPWATDSYTFSKQYWSVLAAKLAFVIFFQKHAHWSLVPHNETHCTDEVRQQTELIFAFYNYEEWVYNSRKRDRLGSQDSAVTWCG</sequence>
<dbReference type="Ensembl" id="ENSNBRT00000028550.1">
    <property type="protein sequence ID" value="ENSNBRP00000027824.1"/>
    <property type="gene ID" value="ENSNBRG00000021153.1"/>
</dbReference>
<dbReference type="InterPro" id="IPR007632">
    <property type="entry name" value="Anoctamin"/>
</dbReference>
<dbReference type="AlphaFoldDB" id="A0A3Q4N627"/>
<dbReference type="Proteomes" id="UP000261580">
    <property type="component" value="Unassembled WGS sequence"/>
</dbReference>
<dbReference type="InterPro" id="IPR032394">
    <property type="entry name" value="Anoct_dimer"/>
</dbReference>
<feature type="transmembrane region" description="Helical" evidence="8">
    <location>
        <begin position="288"/>
        <end position="305"/>
    </location>
</feature>
<dbReference type="Pfam" id="PF04547">
    <property type="entry name" value="Anoctamin"/>
    <property type="match status" value="1"/>
</dbReference>
<evidence type="ECO:0000259" key="12">
    <source>
        <dbReference type="Pfam" id="PF16178"/>
    </source>
</evidence>
<protein>
    <recommendedName>
        <fullName evidence="8">Anoctamin</fullName>
    </recommendedName>
</protein>
<feature type="transmembrane region" description="Helical" evidence="8">
    <location>
        <begin position="161"/>
        <end position="182"/>
    </location>
</feature>
<evidence type="ECO:0000256" key="9">
    <source>
        <dbReference type="SAM" id="Coils"/>
    </source>
</evidence>
<dbReference type="Pfam" id="PF16178">
    <property type="entry name" value="Anoct_dimer"/>
    <property type="match status" value="1"/>
</dbReference>
<keyword evidence="3" id="KW-1003">Cell membrane</keyword>
<dbReference type="PANTHER" id="PTHR12308">
    <property type="entry name" value="ANOCTAMIN"/>
    <property type="match status" value="1"/>
</dbReference>
<evidence type="ECO:0000313" key="14">
    <source>
        <dbReference type="Proteomes" id="UP000261580"/>
    </source>
</evidence>
<feature type="transmembrane region" description="Helical" evidence="8">
    <location>
        <begin position="603"/>
        <end position="622"/>
    </location>
</feature>
<proteinExistence type="inferred from homology"/>
<dbReference type="InterPro" id="IPR049452">
    <property type="entry name" value="Anoctamin_TM"/>
</dbReference>
<keyword evidence="6 8" id="KW-0472">Membrane</keyword>
<evidence type="ECO:0000256" key="10">
    <source>
        <dbReference type="SAM" id="MobiDB-lite"/>
    </source>
</evidence>
<keyword evidence="9" id="KW-0175">Coiled coil</keyword>
<keyword evidence="7" id="KW-0325">Glycoprotein</keyword>
<dbReference type="GO" id="GO:0005886">
    <property type="term" value="C:plasma membrane"/>
    <property type="evidence" value="ECO:0007669"/>
    <property type="project" value="UniProtKB-SubCell"/>
</dbReference>